<reference evidence="7" key="1">
    <citation type="journal article" date="2020" name="Stud. Mycol.">
        <title>101 Dothideomycetes genomes: a test case for predicting lifestyles and emergence of pathogens.</title>
        <authorList>
            <person name="Haridas S."/>
            <person name="Albert R."/>
            <person name="Binder M."/>
            <person name="Bloem J."/>
            <person name="Labutti K."/>
            <person name="Salamov A."/>
            <person name="Andreopoulos B."/>
            <person name="Baker S."/>
            <person name="Barry K."/>
            <person name="Bills G."/>
            <person name="Bluhm B."/>
            <person name="Cannon C."/>
            <person name="Castanera R."/>
            <person name="Culley D."/>
            <person name="Daum C."/>
            <person name="Ezra D."/>
            <person name="Gonzalez J."/>
            <person name="Henrissat B."/>
            <person name="Kuo A."/>
            <person name="Liang C."/>
            <person name="Lipzen A."/>
            <person name="Lutzoni F."/>
            <person name="Magnuson J."/>
            <person name="Mondo S."/>
            <person name="Nolan M."/>
            <person name="Ohm R."/>
            <person name="Pangilinan J."/>
            <person name="Park H.-J."/>
            <person name="Ramirez L."/>
            <person name="Alfaro M."/>
            <person name="Sun H."/>
            <person name="Tritt A."/>
            <person name="Yoshinaga Y."/>
            <person name="Zwiers L.-H."/>
            <person name="Turgeon B."/>
            <person name="Goodwin S."/>
            <person name="Spatafora J."/>
            <person name="Crous P."/>
            <person name="Grigoriev I."/>
        </authorList>
    </citation>
    <scope>NUCLEOTIDE SEQUENCE</scope>
    <source>
        <strain evidence="7">CBS 121167</strain>
    </source>
</reference>
<keyword evidence="4" id="KW-0949">S-adenosyl-L-methionine</keyword>
<dbReference type="GO" id="GO:0003677">
    <property type="term" value="F:DNA binding"/>
    <property type="evidence" value="ECO:0007669"/>
    <property type="project" value="InterPro"/>
</dbReference>
<feature type="compositionally biased region" description="Basic and acidic residues" evidence="5">
    <location>
        <begin position="1"/>
        <end position="13"/>
    </location>
</feature>
<evidence type="ECO:0000259" key="6">
    <source>
        <dbReference type="PROSITE" id="PS51054"/>
    </source>
</evidence>
<dbReference type="EMBL" id="ML995493">
    <property type="protein sequence ID" value="KAF2139258.1"/>
    <property type="molecule type" value="Genomic_DNA"/>
</dbReference>
<sequence>MATQEDKPTDARAHLLKHFGSSDPKDHPARWNDLWKEGNFLPWDRGFPNPAFRDILYTKVFPNHNPAGVDREHPLVPPPVDPKTGRRRRALVPGCGKGYDVLLLAASGYDAWGLESSEHAVRMAEEYKKEGQSEPTKQELEEGKRGHKEYAIHNKEIGLGHSRFVHGDFFKDDWFSRIEDSGIQGASFAVAPKFDIIYDYTFLSALPPSLRPLWALRMSQLLSDAPDAALICIEFPTYKPPSTGGPPYGLQPTVYEHHLSRPGEELEYKEDGHILEQRDEQTKLVLPNKLGLFRVAHYQPVHTHEIGKGSDWVSIWRH</sequence>
<feature type="non-terminal residue" evidence="7">
    <location>
        <position position="318"/>
    </location>
</feature>
<dbReference type="GO" id="GO:0032259">
    <property type="term" value="P:methylation"/>
    <property type="evidence" value="ECO:0007669"/>
    <property type="project" value="UniProtKB-KW"/>
</dbReference>
<organism evidence="7 8">
    <name type="scientific">Aplosporella prunicola CBS 121167</name>
    <dbReference type="NCBI Taxonomy" id="1176127"/>
    <lineage>
        <taxon>Eukaryota</taxon>
        <taxon>Fungi</taxon>
        <taxon>Dikarya</taxon>
        <taxon>Ascomycota</taxon>
        <taxon>Pezizomycotina</taxon>
        <taxon>Dothideomycetes</taxon>
        <taxon>Dothideomycetes incertae sedis</taxon>
        <taxon>Botryosphaeriales</taxon>
        <taxon>Aplosporellaceae</taxon>
        <taxon>Aplosporella</taxon>
    </lineage>
</organism>
<accession>A0A6A6B6I8</accession>
<dbReference type="OrthoDB" id="276151at2759"/>
<protein>
    <recommendedName>
        <fullName evidence="6">Orange domain-containing protein</fullName>
    </recommendedName>
</protein>
<dbReference type="Pfam" id="PF05724">
    <property type="entry name" value="TPMT"/>
    <property type="match status" value="1"/>
</dbReference>
<dbReference type="GeneID" id="54294714"/>
<dbReference type="RefSeq" id="XP_033394971.1">
    <property type="nucleotide sequence ID" value="XM_033537218.1"/>
</dbReference>
<dbReference type="AlphaFoldDB" id="A0A6A6B6I8"/>
<evidence type="ECO:0000313" key="7">
    <source>
        <dbReference type="EMBL" id="KAF2139258.1"/>
    </source>
</evidence>
<keyword evidence="8" id="KW-1185">Reference proteome</keyword>
<evidence type="ECO:0000256" key="3">
    <source>
        <dbReference type="ARBA" id="ARBA00022679"/>
    </source>
</evidence>
<dbReference type="GO" id="GO:0006355">
    <property type="term" value="P:regulation of DNA-templated transcription"/>
    <property type="evidence" value="ECO:0007669"/>
    <property type="project" value="InterPro"/>
</dbReference>
<feature type="domain" description="Orange" evidence="6">
    <location>
        <begin position="1"/>
        <end position="19"/>
    </location>
</feature>
<dbReference type="GO" id="GO:0008757">
    <property type="term" value="F:S-adenosylmethionine-dependent methyltransferase activity"/>
    <property type="evidence" value="ECO:0007669"/>
    <property type="project" value="InterPro"/>
</dbReference>
<dbReference type="PANTHER" id="PTHR32183">
    <property type="match status" value="1"/>
</dbReference>
<evidence type="ECO:0000256" key="1">
    <source>
        <dbReference type="ARBA" id="ARBA00022553"/>
    </source>
</evidence>
<feature type="region of interest" description="Disordered" evidence="5">
    <location>
        <begin position="1"/>
        <end position="28"/>
    </location>
</feature>
<gene>
    <name evidence="7" type="ORF">K452DRAFT_232270</name>
</gene>
<proteinExistence type="predicted"/>
<evidence type="ECO:0000256" key="2">
    <source>
        <dbReference type="ARBA" id="ARBA00022603"/>
    </source>
</evidence>
<evidence type="ECO:0000313" key="8">
    <source>
        <dbReference type="Proteomes" id="UP000799438"/>
    </source>
</evidence>
<keyword evidence="1" id="KW-0597">Phosphoprotein</keyword>
<dbReference type="Proteomes" id="UP000799438">
    <property type="component" value="Unassembled WGS sequence"/>
</dbReference>
<keyword evidence="3" id="KW-0808">Transferase</keyword>
<evidence type="ECO:0000256" key="5">
    <source>
        <dbReference type="SAM" id="MobiDB-lite"/>
    </source>
</evidence>
<dbReference type="Gene3D" id="3.40.50.150">
    <property type="entry name" value="Vaccinia Virus protein VP39"/>
    <property type="match status" value="1"/>
</dbReference>
<name>A0A6A6B6I8_9PEZI</name>
<dbReference type="SUPFAM" id="SSF53335">
    <property type="entry name" value="S-adenosyl-L-methionine-dependent methyltransferases"/>
    <property type="match status" value="1"/>
</dbReference>
<feature type="region of interest" description="Disordered" evidence="5">
    <location>
        <begin position="68"/>
        <end position="87"/>
    </location>
</feature>
<dbReference type="InterPro" id="IPR008854">
    <property type="entry name" value="TPMT"/>
</dbReference>
<dbReference type="PROSITE" id="PS51585">
    <property type="entry name" value="SAM_MT_TPMT"/>
    <property type="match status" value="1"/>
</dbReference>
<keyword evidence="2" id="KW-0489">Methyltransferase</keyword>
<dbReference type="InterPro" id="IPR029063">
    <property type="entry name" value="SAM-dependent_MTases_sf"/>
</dbReference>
<evidence type="ECO:0000256" key="4">
    <source>
        <dbReference type="ARBA" id="ARBA00022691"/>
    </source>
</evidence>
<dbReference type="InterPro" id="IPR003650">
    <property type="entry name" value="Orange_dom"/>
</dbReference>
<dbReference type="PROSITE" id="PS51054">
    <property type="entry name" value="ORANGE"/>
    <property type="match status" value="1"/>
</dbReference>
<dbReference type="PANTHER" id="PTHR32183:SF6">
    <property type="entry name" value="CYSTEINE SULFINATE DESULFINASE_CYSTEINE DESULFURASE AND RELATED ENZYMES"/>
    <property type="match status" value="1"/>
</dbReference>